<evidence type="ECO:0000256" key="7">
    <source>
        <dbReference type="ARBA" id="ARBA00023136"/>
    </source>
</evidence>
<reference evidence="16" key="1">
    <citation type="journal article" date="2019" name="Int. J. Syst. Evol. Microbiol.">
        <title>The Global Catalogue of Microorganisms (GCM) 10K type strain sequencing project: providing services to taxonomists for standard genome sequencing and annotation.</title>
        <authorList>
            <consortium name="The Broad Institute Genomics Platform"/>
            <consortium name="The Broad Institute Genome Sequencing Center for Infectious Disease"/>
            <person name="Wu L."/>
            <person name="Ma J."/>
        </authorList>
    </citation>
    <scope>NUCLEOTIDE SEQUENCE [LARGE SCALE GENOMIC DNA]</scope>
    <source>
        <strain evidence="16">JCM 19635</strain>
    </source>
</reference>
<keyword evidence="7 10" id="KW-0472">Membrane</keyword>
<evidence type="ECO:0000313" key="16">
    <source>
        <dbReference type="Proteomes" id="UP001596513"/>
    </source>
</evidence>
<evidence type="ECO:0000256" key="5">
    <source>
        <dbReference type="ARBA" id="ARBA00022729"/>
    </source>
</evidence>
<keyword evidence="3 10" id="KW-1134">Transmembrane beta strand</keyword>
<evidence type="ECO:0000256" key="9">
    <source>
        <dbReference type="ARBA" id="ARBA00023237"/>
    </source>
</evidence>
<evidence type="ECO:0000256" key="12">
    <source>
        <dbReference type="SAM" id="SignalP"/>
    </source>
</evidence>
<keyword evidence="9 10" id="KW-0998">Cell outer membrane</keyword>
<evidence type="ECO:0000256" key="10">
    <source>
        <dbReference type="PROSITE-ProRule" id="PRU01360"/>
    </source>
</evidence>
<proteinExistence type="inferred from homology"/>
<protein>
    <submittedName>
        <fullName evidence="15">TonB-dependent receptor domain-containing protein</fullName>
    </submittedName>
</protein>
<evidence type="ECO:0000256" key="6">
    <source>
        <dbReference type="ARBA" id="ARBA00023077"/>
    </source>
</evidence>
<dbReference type="Pfam" id="PF13715">
    <property type="entry name" value="CarbopepD_reg_2"/>
    <property type="match status" value="1"/>
</dbReference>
<dbReference type="EMBL" id="JBHTEK010000001">
    <property type="protein sequence ID" value="MFC7669579.1"/>
    <property type="molecule type" value="Genomic_DNA"/>
</dbReference>
<dbReference type="SUPFAM" id="SSF56935">
    <property type="entry name" value="Porins"/>
    <property type="match status" value="1"/>
</dbReference>
<comment type="subcellular location">
    <subcellularLocation>
        <location evidence="1 10">Cell outer membrane</location>
        <topology evidence="1 10">Multi-pass membrane protein</topology>
    </subcellularLocation>
</comment>
<evidence type="ECO:0000256" key="1">
    <source>
        <dbReference type="ARBA" id="ARBA00004571"/>
    </source>
</evidence>
<comment type="caution">
    <text evidence="15">The sequence shown here is derived from an EMBL/GenBank/DDBJ whole genome shotgun (WGS) entry which is preliminary data.</text>
</comment>
<evidence type="ECO:0000259" key="14">
    <source>
        <dbReference type="Pfam" id="PF07715"/>
    </source>
</evidence>
<dbReference type="Gene3D" id="2.40.170.20">
    <property type="entry name" value="TonB-dependent receptor, beta-barrel domain"/>
    <property type="match status" value="1"/>
</dbReference>
<evidence type="ECO:0000313" key="15">
    <source>
        <dbReference type="EMBL" id="MFC7669579.1"/>
    </source>
</evidence>
<keyword evidence="5 12" id="KW-0732">Signal</keyword>
<gene>
    <name evidence="15" type="ORF">ACFQT0_21085</name>
</gene>
<keyword evidence="2 10" id="KW-0813">Transport</keyword>
<accession>A0ABW2U922</accession>
<keyword evidence="4 10" id="KW-0812">Transmembrane</keyword>
<dbReference type="Pfam" id="PF07715">
    <property type="entry name" value="Plug"/>
    <property type="match status" value="1"/>
</dbReference>
<feature type="domain" description="TonB-dependent receptor-like beta-barrel" evidence="13">
    <location>
        <begin position="349"/>
        <end position="810"/>
    </location>
</feature>
<dbReference type="InterPro" id="IPR013784">
    <property type="entry name" value="Carb-bd-like_fold"/>
</dbReference>
<dbReference type="Gene3D" id="2.60.40.1120">
    <property type="entry name" value="Carboxypeptidase-like, regulatory domain"/>
    <property type="match status" value="1"/>
</dbReference>
<organism evidence="15 16">
    <name type="scientific">Hymenobacter humi</name>
    <dbReference type="NCBI Taxonomy" id="1411620"/>
    <lineage>
        <taxon>Bacteria</taxon>
        <taxon>Pseudomonadati</taxon>
        <taxon>Bacteroidota</taxon>
        <taxon>Cytophagia</taxon>
        <taxon>Cytophagales</taxon>
        <taxon>Hymenobacteraceae</taxon>
        <taxon>Hymenobacter</taxon>
    </lineage>
</organism>
<dbReference type="InterPro" id="IPR039426">
    <property type="entry name" value="TonB-dep_rcpt-like"/>
</dbReference>
<keyword evidence="8 15" id="KW-0675">Receptor</keyword>
<dbReference type="SUPFAM" id="SSF49452">
    <property type="entry name" value="Starch-binding domain-like"/>
    <property type="match status" value="1"/>
</dbReference>
<evidence type="ECO:0000256" key="8">
    <source>
        <dbReference type="ARBA" id="ARBA00023170"/>
    </source>
</evidence>
<dbReference type="PANTHER" id="PTHR30069:SF29">
    <property type="entry name" value="HEMOGLOBIN AND HEMOGLOBIN-HAPTOGLOBIN-BINDING PROTEIN 1-RELATED"/>
    <property type="match status" value="1"/>
</dbReference>
<dbReference type="PANTHER" id="PTHR30069">
    <property type="entry name" value="TONB-DEPENDENT OUTER MEMBRANE RECEPTOR"/>
    <property type="match status" value="1"/>
</dbReference>
<evidence type="ECO:0000256" key="4">
    <source>
        <dbReference type="ARBA" id="ARBA00022692"/>
    </source>
</evidence>
<dbReference type="Pfam" id="PF00593">
    <property type="entry name" value="TonB_dep_Rec_b-barrel"/>
    <property type="match status" value="1"/>
</dbReference>
<sequence length="842" mass="91510">MASRILLLFLLTIQAWAAAAQSGGVRGRVTDAATNEPLPGVSVLVTGTTTGTSTGNAGEFTINNLKPGTYKLAFSFIGYELPERTVEVGQEVVDLGTVTIAQTTVMAGEVVVSASRRPEKLTEAPATISVINARQIDELPSFNVGELLARQKGVDYIRTGVLGTGLNVRGFNSAFNPKNLQMNDARLSTLIATGLPLGPLTSVVKEDIERVEVVLGPAAALYGPNAHNGLVNTISKDPRRSAGTTVALGLGNQSVFSGRVRHAQVLNSKLAFKVTGEYTRGEDFKYVDTVYYNNTAFAAAATPTTPARTGLFHAEKEIDLDRTFKSLHGEAALYYSLTDKADVIVSYGGNQSSFLAQTNAGRNQIKDWSVQYLHARYVSPHIFGQVYHTWSKTDDTYAINQRTQNYLSFKDAGFSEEVARSRSFDEQWFGKTTTAGVALKRGAVFKDASRRLNGELQYNNTFGIFNLVVGTQYQRDMAFSKHTYLFDRDGDIVINQIGLYGQGEVALPGHFKFIAAARADQHDRYGFNFIPKAGLVWSHNDQSLRLTYGQGIAAPTILNLDGYLFGGLLIGNAEGFTLSDGTLINKLKVETIKSLEVGYKAKLTSKFFVDGNAYYNRSKDFLSPAINIATLGRKVTKRGDTPMSQVVPGTPEAGAAAVLTYVNFGQVDTYGADLGLSYYLTNAVSLALNYSYFGFKLDHSDLNNDGNKDGKVQDEIDLPINTPAHKGSFAVNYSGKKLFGSVFTRWVQAYDFYSGINVAAAANPTLGVRENARFGRTWNYGPLGGFTTVDVSAGYRVNSYLTASAQVVNLFDTKMREFVASPFIGRLYSVELKAMLPAVGTK</sequence>
<evidence type="ECO:0000256" key="3">
    <source>
        <dbReference type="ARBA" id="ARBA00022452"/>
    </source>
</evidence>
<feature type="signal peptide" evidence="12">
    <location>
        <begin position="1"/>
        <end position="17"/>
    </location>
</feature>
<dbReference type="Proteomes" id="UP001596513">
    <property type="component" value="Unassembled WGS sequence"/>
</dbReference>
<evidence type="ECO:0000256" key="11">
    <source>
        <dbReference type="RuleBase" id="RU003357"/>
    </source>
</evidence>
<dbReference type="InterPro" id="IPR037066">
    <property type="entry name" value="Plug_dom_sf"/>
</dbReference>
<dbReference type="RefSeq" id="WP_380205072.1">
    <property type="nucleotide sequence ID" value="NZ_JBHTEK010000001.1"/>
</dbReference>
<dbReference type="Gene3D" id="2.170.130.10">
    <property type="entry name" value="TonB-dependent receptor, plug domain"/>
    <property type="match status" value="1"/>
</dbReference>
<feature type="chain" id="PRO_5047462068" evidence="12">
    <location>
        <begin position="18"/>
        <end position="842"/>
    </location>
</feature>
<dbReference type="InterPro" id="IPR000531">
    <property type="entry name" value="Beta-barrel_TonB"/>
</dbReference>
<feature type="domain" description="TonB-dependent receptor plug" evidence="14">
    <location>
        <begin position="121"/>
        <end position="229"/>
    </location>
</feature>
<evidence type="ECO:0000256" key="2">
    <source>
        <dbReference type="ARBA" id="ARBA00022448"/>
    </source>
</evidence>
<keyword evidence="6 11" id="KW-0798">TonB box</keyword>
<keyword evidence="16" id="KW-1185">Reference proteome</keyword>
<dbReference type="InterPro" id="IPR036942">
    <property type="entry name" value="Beta-barrel_TonB_sf"/>
</dbReference>
<dbReference type="PROSITE" id="PS52016">
    <property type="entry name" value="TONB_DEPENDENT_REC_3"/>
    <property type="match status" value="1"/>
</dbReference>
<name>A0ABW2U922_9BACT</name>
<evidence type="ECO:0000259" key="13">
    <source>
        <dbReference type="Pfam" id="PF00593"/>
    </source>
</evidence>
<comment type="similarity">
    <text evidence="10 11">Belongs to the TonB-dependent receptor family.</text>
</comment>
<dbReference type="InterPro" id="IPR012910">
    <property type="entry name" value="Plug_dom"/>
</dbReference>